<evidence type="ECO:0000313" key="4">
    <source>
        <dbReference type="EMBL" id="EDO34610.1"/>
    </source>
</evidence>
<dbReference type="PROSITE" id="PS00626">
    <property type="entry name" value="RCC1_2"/>
    <property type="match status" value="2"/>
</dbReference>
<dbReference type="KEGG" id="nve:5505968"/>
<feature type="non-terminal residue" evidence="4">
    <location>
        <position position="1"/>
    </location>
</feature>
<protein>
    <recommendedName>
        <fullName evidence="3">RCC1-like domain-containing protein</fullName>
    </recommendedName>
</protein>
<feature type="repeat" description="RCC1" evidence="2">
    <location>
        <begin position="218"/>
        <end position="262"/>
    </location>
</feature>
<sequence length="262" mass="27851">GFLITWGCGEFAQHGHGHCNDVPISSGLFNPLLVGQDGQVTHIACGSSHTLVITGDGRLFSWGNGNSGQLGIGSTNTTLQPHLVPLGVTPGTRIEGVACGTRHSFVWTEEGECFSFGNNYSAQLGYDFRKPDFKDNQLKPIYVDTLFNRKVLQVACGSRHSLFLFSNGHVAAVGCNNRGQIGIGNKTDTFCIQNVPDLTGVTVVACGNSHCLAADVQGQVWAWGYSKACGAREDLLSPENIFTSTDSCVKALSGGDSHSMIL</sequence>
<dbReference type="eggNOG" id="KOG1426">
    <property type="taxonomic scope" value="Eukaryota"/>
</dbReference>
<dbReference type="EMBL" id="DS469724">
    <property type="protein sequence ID" value="EDO34610.1"/>
    <property type="molecule type" value="Genomic_DNA"/>
</dbReference>
<dbReference type="InterPro" id="IPR058923">
    <property type="entry name" value="RCC1-like_dom"/>
</dbReference>
<dbReference type="InParanoid" id="A7SNU8"/>
<dbReference type="PRINTS" id="PR00633">
    <property type="entry name" value="RCCNDNSATION"/>
</dbReference>
<dbReference type="InterPro" id="IPR000408">
    <property type="entry name" value="Reg_chr_condens"/>
</dbReference>
<feature type="repeat" description="RCC1" evidence="2">
    <location>
        <begin position="168"/>
        <end position="217"/>
    </location>
</feature>
<dbReference type="InterPro" id="IPR051210">
    <property type="entry name" value="Ub_ligase/GEF_domain"/>
</dbReference>
<gene>
    <name evidence="4" type="ORF">NEMVEDRAFT_v1g42067</name>
</gene>
<dbReference type="Proteomes" id="UP000001593">
    <property type="component" value="Unassembled WGS sequence"/>
</dbReference>
<dbReference type="PANTHER" id="PTHR22870:SF155">
    <property type="entry name" value="E3 UBIQUITIN-PROTEIN LIGASE HERC1-RELATED"/>
    <property type="match status" value="1"/>
</dbReference>
<dbReference type="PhylomeDB" id="A7SNU8"/>
<accession>A7SNU8</accession>
<proteinExistence type="predicted"/>
<feature type="repeat" description="RCC1" evidence="2">
    <location>
        <begin position="1"/>
        <end position="56"/>
    </location>
</feature>
<dbReference type="PANTHER" id="PTHR22870">
    <property type="entry name" value="REGULATOR OF CHROMOSOME CONDENSATION"/>
    <property type="match status" value="1"/>
</dbReference>
<dbReference type="InterPro" id="IPR009091">
    <property type="entry name" value="RCC1/BLIP-II"/>
</dbReference>
<dbReference type="PROSITE" id="PS50012">
    <property type="entry name" value="RCC1_3"/>
    <property type="match status" value="5"/>
</dbReference>
<feature type="repeat" description="RCC1" evidence="2">
    <location>
        <begin position="57"/>
        <end position="110"/>
    </location>
</feature>
<dbReference type="OMA" id="TCLWAGY"/>
<dbReference type="AlphaFoldDB" id="A7SNU8"/>
<evidence type="ECO:0000256" key="1">
    <source>
        <dbReference type="ARBA" id="ARBA00022737"/>
    </source>
</evidence>
<reference evidence="4 5" key="1">
    <citation type="journal article" date="2007" name="Science">
        <title>Sea anemone genome reveals ancestral eumetazoan gene repertoire and genomic organization.</title>
        <authorList>
            <person name="Putnam N.H."/>
            <person name="Srivastava M."/>
            <person name="Hellsten U."/>
            <person name="Dirks B."/>
            <person name="Chapman J."/>
            <person name="Salamov A."/>
            <person name="Terry A."/>
            <person name="Shapiro H."/>
            <person name="Lindquist E."/>
            <person name="Kapitonov V.V."/>
            <person name="Jurka J."/>
            <person name="Genikhovich G."/>
            <person name="Grigoriev I.V."/>
            <person name="Lucas S.M."/>
            <person name="Steele R.E."/>
            <person name="Finnerty J.R."/>
            <person name="Technau U."/>
            <person name="Martindale M.Q."/>
            <person name="Rokhsar D.S."/>
        </authorList>
    </citation>
    <scope>NUCLEOTIDE SEQUENCE [LARGE SCALE GENOMIC DNA]</scope>
    <source>
        <strain evidence="5">CH2 X CH6</strain>
    </source>
</reference>
<dbReference type="STRING" id="45351.A7SNU8"/>
<organism evidence="4 5">
    <name type="scientific">Nematostella vectensis</name>
    <name type="common">Starlet sea anemone</name>
    <dbReference type="NCBI Taxonomy" id="45351"/>
    <lineage>
        <taxon>Eukaryota</taxon>
        <taxon>Metazoa</taxon>
        <taxon>Cnidaria</taxon>
        <taxon>Anthozoa</taxon>
        <taxon>Hexacorallia</taxon>
        <taxon>Actiniaria</taxon>
        <taxon>Edwardsiidae</taxon>
        <taxon>Nematostella</taxon>
    </lineage>
</organism>
<dbReference type="OrthoDB" id="5981550at2759"/>
<feature type="non-terminal residue" evidence="4">
    <location>
        <position position="262"/>
    </location>
</feature>
<keyword evidence="1" id="KW-0677">Repeat</keyword>
<evidence type="ECO:0000259" key="3">
    <source>
        <dbReference type="Pfam" id="PF25390"/>
    </source>
</evidence>
<dbReference type="Gene3D" id="2.130.10.30">
    <property type="entry name" value="Regulator of chromosome condensation 1/beta-lactamase-inhibitor protein II"/>
    <property type="match status" value="2"/>
</dbReference>
<feature type="domain" description="RCC1-like" evidence="3">
    <location>
        <begin position="4"/>
        <end position="261"/>
    </location>
</feature>
<name>A7SNU8_NEMVE</name>
<dbReference type="Pfam" id="PF25390">
    <property type="entry name" value="WD40_RLD"/>
    <property type="match status" value="1"/>
</dbReference>
<dbReference type="HOGENOM" id="CLU_005210_2_2_1"/>
<evidence type="ECO:0000256" key="2">
    <source>
        <dbReference type="PROSITE-ProRule" id="PRU00235"/>
    </source>
</evidence>
<dbReference type="SUPFAM" id="SSF50985">
    <property type="entry name" value="RCC1/BLIP-II"/>
    <property type="match status" value="1"/>
</dbReference>
<evidence type="ECO:0000313" key="5">
    <source>
        <dbReference type="Proteomes" id="UP000001593"/>
    </source>
</evidence>
<keyword evidence="5" id="KW-1185">Reference proteome</keyword>
<feature type="repeat" description="RCC1" evidence="2">
    <location>
        <begin position="111"/>
        <end position="167"/>
    </location>
</feature>